<feature type="domain" description="Lysozyme inhibitor LprI-like N-terminal" evidence="1">
    <location>
        <begin position="25"/>
        <end position="112"/>
    </location>
</feature>
<dbReference type="Gene3D" id="1.20.1270.180">
    <property type="match status" value="1"/>
</dbReference>
<name>A0A073IK15_9RHOB</name>
<evidence type="ECO:0000313" key="2">
    <source>
        <dbReference type="EMBL" id="KEJ90074.1"/>
    </source>
</evidence>
<dbReference type="AlphaFoldDB" id="A0A073IK15"/>
<dbReference type="Pfam" id="PF07007">
    <property type="entry name" value="LprI"/>
    <property type="match status" value="1"/>
</dbReference>
<dbReference type="PANTHER" id="PTHR39176">
    <property type="entry name" value="PERIPLASMIC PROTEIN-RELATED"/>
    <property type="match status" value="1"/>
</dbReference>
<comment type="caution">
    <text evidence="2">The sequence shown here is derived from an EMBL/GenBank/DDBJ whole genome shotgun (WGS) entry which is preliminary data.</text>
</comment>
<proteinExistence type="predicted"/>
<organism evidence="2 3">
    <name type="scientific">Sulfitobacter donghicola DSW-25 = KCTC 12864 = JCM 14565</name>
    <dbReference type="NCBI Taxonomy" id="1300350"/>
    <lineage>
        <taxon>Bacteria</taxon>
        <taxon>Pseudomonadati</taxon>
        <taxon>Pseudomonadota</taxon>
        <taxon>Alphaproteobacteria</taxon>
        <taxon>Rhodobacterales</taxon>
        <taxon>Roseobacteraceae</taxon>
        <taxon>Sulfitobacter</taxon>
    </lineage>
</organism>
<dbReference type="InterPro" id="IPR009739">
    <property type="entry name" value="LprI-like_N"/>
</dbReference>
<protein>
    <recommendedName>
        <fullName evidence="1">Lysozyme inhibitor LprI-like N-terminal domain-containing protein</fullName>
    </recommendedName>
</protein>
<dbReference type="Proteomes" id="UP000027734">
    <property type="component" value="Unassembled WGS sequence"/>
</dbReference>
<reference evidence="2 3" key="1">
    <citation type="submission" date="2014-01" db="EMBL/GenBank/DDBJ databases">
        <title>Sulfitobacter donghicola JCM 14565 Genome Sequencing.</title>
        <authorList>
            <person name="Lai Q."/>
            <person name="Hong Z."/>
        </authorList>
    </citation>
    <scope>NUCLEOTIDE SEQUENCE [LARGE SCALE GENOMIC DNA]</scope>
    <source>
        <strain evidence="2 3">JCM 14565</strain>
    </source>
</reference>
<evidence type="ECO:0000259" key="1">
    <source>
        <dbReference type="Pfam" id="PF07007"/>
    </source>
</evidence>
<dbReference type="EMBL" id="JAMC01000002">
    <property type="protein sequence ID" value="KEJ90074.1"/>
    <property type="molecule type" value="Genomic_DNA"/>
</dbReference>
<evidence type="ECO:0000313" key="3">
    <source>
        <dbReference type="Proteomes" id="UP000027734"/>
    </source>
</evidence>
<gene>
    <name evidence="2" type="ORF">DSW25_07660</name>
</gene>
<dbReference type="STRING" id="1300350.Z948_483"/>
<accession>A0A073IK15</accession>
<keyword evidence="3" id="KW-1185">Reference proteome</keyword>
<sequence length="118" mass="12548">MAAAFAFAAPHAAPAQTAADCIEPQSQSLINACAAKEFEAADAALNAAWKQAKSFGDAIGKGKELLKAQRAWLAYRDAACLVHASPFEGGTIQPLIHSTCLSELTAERTRMLLEFHAY</sequence>
<dbReference type="PANTHER" id="PTHR39176:SF1">
    <property type="entry name" value="PERIPLASMIC PROTEIN"/>
    <property type="match status" value="1"/>
</dbReference>
<dbReference type="eggNOG" id="COG3755">
    <property type="taxonomic scope" value="Bacteria"/>
</dbReference>